<evidence type="ECO:0000259" key="2">
    <source>
        <dbReference type="Pfam" id="PF00892"/>
    </source>
</evidence>
<dbReference type="PANTHER" id="PTHR22911">
    <property type="entry name" value="ACYL-MALONYL CONDENSING ENZYME-RELATED"/>
    <property type="match status" value="1"/>
</dbReference>
<dbReference type="Proteomes" id="UP001285263">
    <property type="component" value="Unassembled WGS sequence"/>
</dbReference>
<protein>
    <submittedName>
        <fullName evidence="3">DMT family transporter</fullName>
    </submittedName>
</protein>
<feature type="transmembrane region" description="Helical" evidence="1">
    <location>
        <begin position="61"/>
        <end position="80"/>
    </location>
</feature>
<comment type="caution">
    <text evidence="3">The sequence shown here is derived from an EMBL/GenBank/DDBJ whole genome shotgun (WGS) entry which is preliminary data.</text>
</comment>
<organism evidence="3 4">
    <name type="scientific">Roseateles agri</name>
    <dbReference type="NCBI Taxonomy" id="3098619"/>
    <lineage>
        <taxon>Bacteria</taxon>
        <taxon>Pseudomonadati</taxon>
        <taxon>Pseudomonadota</taxon>
        <taxon>Betaproteobacteria</taxon>
        <taxon>Burkholderiales</taxon>
        <taxon>Sphaerotilaceae</taxon>
        <taxon>Roseateles</taxon>
    </lineage>
</organism>
<proteinExistence type="predicted"/>
<dbReference type="EMBL" id="JAXCLA010000003">
    <property type="protein sequence ID" value="MDY0744835.1"/>
    <property type="molecule type" value="Genomic_DNA"/>
</dbReference>
<keyword evidence="4" id="KW-1185">Reference proteome</keyword>
<feature type="transmembrane region" description="Helical" evidence="1">
    <location>
        <begin position="114"/>
        <end position="132"/>
    </location>
</feature>
<feature type="transmembrane region" description="Helical" evidence="1">
    <location>
        <begin position="209"/>
        <end position="229"/>
    </location>
</feature>
<feature type="transmembrane region" description="Helical" evidence="1">
    <location>
        <begin position="144"/>
        <end position="162"/>
    </location>
</feature>
<dbReference type="PANTHER" id="PTHR22911:SF79">
    <property type="entry name" value="MOBA-LIKE NTP TRANSFERASE DOMAIN-CONTAINING PROTEIN"/>
    <property type="match status" value="1"/>
</dbReference>
<name>A0ABU5DEY9_9BURK</name>
<dbReference type="SUPFAM" id="SSF103481">
    <property type="entry name" value="Multidrug resistance efflux transporter EmrE"/>
    <property type="match status" value="2"/>
</dbReference>
<accession>A0ABU5DEY9</accession>
<sequence length="302" mass="31534">MPVLALMFNALVWGLSWWPFRQFQAAGLHPLWTTVALYLLSLAVIVFSNPKAWGEFLRTPSLWVIMAAAGCTNTAFNWGVAVGDVVRVVLLFYVAPLWTVLLARLVLKERMTPLAALRMVLALGGAACVLMPEEGGFPLPSSLPDWLGLAGGFCFALNNVMLRREAARGAHARALAMFLGGVVVAGAAACGMASEAAGALIGWPTLPGAVWLLPLGAMALLFLASNLCLQYGAARLPANVSSIVMLTEVPAAALSAVWLGGGVLDTKTAVGGACILAAALLAAAERRTTATIAAPEQQEARA</sequence>
<keyword evidence="1" id="KW-0812">Transmembrane</keyword>
<feature type="transmembrane region" description="Helical" evidence="1">
    <location>
        <begin position="236"/>
        <end position="260"/>
    </location>
</feature>
<dbReference type="InterPro" id="IPR037185">
    <property type="entry name" value="EmrE-like"/>
</dbReference>
<dbReference type="Pfam" id="PF00892">
    <property type="entry name" value="EamA"/>
    <property type="match status" value="1"/>
</dbReference>
<keyword evidence="1" id="KW-0472">Membrane</keyword>
<feature type="transmembrane region" description="Helical" evidence="1">
    <location>
        <begin position="174"/>
        <end position="203"/>
    </location>
</feature>
<dbReference type="RefSeq" id="WP_320422745.1">
    <property type="nucleotide sequence ID" value="NZ_JAXCLA010000003.1"/>
</dbReference>
<dbReference type="InterPro" id="IPR000620">
    <property type="entry name" value="EamA_dom"/>
</dbReference>
<feature type="transmembrane region" description="Helical" evidence="1">
    <location>
        <begin position="30"/>
        <end position="49"/>
    </location>
</feature>
<feature type="transmembrane region" description="Helical" evidence="1">
    <location>
        <begin position="266"/>
        <end position="284"/>
    </location>
</feature>
<feature type="domain" description="EamA" evidence="2">
    <location>
        <begin position="3"/>
        <end position="130"/>
    </location>
</feature>
<gene>
    <name evidence="3" type="ORF">SNE35_09975</name>
</gene>
<reference evidence="3 4" key="1">
    <citation type="submission" date="2023-11" db="EMBL/GenBank/DDBJ databases">
        <title>Paucibacter sp. nov., isolated from fresh soil in Korea.</title>
        <authorList>
            <person name="Le N.T.T."/>
        </authorList>
    </citation>
    <scope>NUCLEOTIDE SEQUENCE [LARGE SCALE GENOMIC DNA]</scope>
    <source>
        <strain evidence="3 4">R3-3</strain>
    </source>
</reference>
<feature type="transmembrane region" description="Helical" evidence="1">
    <location>
        <begin position="86"/>
        <end position="107"/>
    </location>
</feature>
<evidence type="ECO:0000313" key="4">
    <source>
        <dbReference type="Proteomes" id="UP001285263"/>
    </source>
</evidence>
<evidence type="ECO:0000313" key="3">
    <source>
        <dbReference type="EMBL" id="MDY0744835.1"/>
    </source>
</evidence>
<evidence type="ECO:0000256" key="1">
    <source>
        <dbReference type="SAM" id="Phobius"/>
    </source>
</evidence>
<keyword evidence="1" id="KW-1133">Transmembrane helix</keyword>